<accession>A0A0A9G1H0</accession>
<evidence type="ECO:0000313" key="1">
    <source>
        <dbReference type="EMBL" id="JAE16386.1"/>
    </source>
</evidence>
<dbReference type="PANTHER" id="PTHR21540">
    <property type="entry name" value="RING FINGER AND SWIM DOMAIN-CONTAINING PROTEIN 2"/>
    <property type="match status" value="1"/>
</dbReference>
<dbReference type="EMBL" id="GBRH01181510">
    <property type="protein sequence ID" value="JAE16386.1"/>
    <property type="molecule type" value="Transcribed_RNA"/>
</dbReference>
<reference evidence="1" key="1">
    <citation type="submission" date="2014-09" db="EMBL/GenBank/DDBJ databases">
        <authorList>
            <person name="Magalhaes I.L.F."/>
            <person name="Oliveira U."/>
            <person name="Santos F.R."/>
            <person name="Vidigal T.H.D.A."/>
            <person name="Brescovit A.D."/>
            <person name="Santos A.J."/>
        </authorList>
    </citation>
    <scope>NUCLEOTIDE SEQUENCE</scope>
    <source>
        <tissue evidence="1">Shoot tissue taken approximately 20 cm above the soil surface</tissue>
    </source>
</reference>
<dbReference type="Gene3D" id="3.30.40.10">
    <property type="entry name" value="Zinc/RING finger domain, C3HC4 (zinc finger)"/>
    <property type="match status" value="1"/>
</dbReference>
<sequence length="92" mass="9998">MAAPAVGAGGTVAAAQALVTCRTCQNAVHAECFTRWKRSRTRRAATCVVCRARWRQPRREQEEEPQYMNLAAYMNDGEGDAMQTDGGGFCAG</sequence>
<proteinExistence type="predicted"/>
<dbReference type="InterPro" id="IPR013083">
    <property type="entry name" value="Znf_RING/FYVE/PHD"/>
</dbReference>
<dbReference type="AlphaFoldDB" id="A0A0A9G1H0"/>
<organism evidence="1">
    <name type="scientific">Arundo donax</name>
    <name type="common">Giant reed</name>
    <name type="synonym">Donax arundinaceus</name>
    <dbReference type="NCBI Taxonomy" id="35708"/>
    <lineage>
        <taxon>Eukaryota</taxon>
        <taxon>Viridiplantae</taxon>
        <taxon>Streptophyta</taxon>
        <taxon>Embryophyta</taxon>
        <taxon>Tracheophyta</taxon>
        <taxon>Spermatophyta</taxon>
        <taxon>Magnoliopsida</taxon>
        <taxon>Liliopsida</taxon>
        <taxon>Poales</taxon>
        <taxon>Poaceae</taxon>
        <taxon>PACMAD clade</taxon>
        <taxon>Arundinoideae</taxon>
        <taxon>Arundineae</taxon>
        <taxon>Arundo</taxon>
    </lineage>
</organism>
<protein>
    <submittedName>
        <fullName evidence="1">Uncharacterized protein</fullName>
    </submittedName>
</protein>
<dbReference type="GO" id="GO:0061630">
    <property type="term" value="F:ubiquitin protein ligase activity"/>
    <property type="evidence" value="ECO:0007669"/>
    <property type="project" value="InterPro"/>
</dbReference>
<name>A0A0A9G1H0_ARUDO</name>
<dbReference type="InterPro" id="IPR039903">
    <property type="entry name" value="Zswim2"/>
</dbReference>
<dbReference type="PANTHER" id="PTHR21540:SF0">
    <property type="entry name" value="PHD FAMILY PROTEIN"/>
    <property type="match status" value="1"/>
</dbReference>
<reference evidence="1" key="2">
    <citation type="journal article" date="2015" name="Data Brief">
        <title>Shoot transcriptome of the giant reed, Arundo donax.</title>
        <authorList>
            <person name="Barrero R.A."/>
            <person name="Guerrero F.D."/>
            <person name="Moolhuijzen P."/>
            <person name="Goolsby J.A."/>
            <person name="Tidwell J."/>
            <person name="Bellgard S.E."/>
            <person name="Bellgard M.I."/>
        </authorList>
    </citation>
    <scope>NUCLEOTIDE SEQUENCE</scope>
    <source>
        <tissue evidence="1">Shoot tissue taken approximately 20 cm above the soil surface</tissue>
    </source>
</reference>